<dbReference type="Pfam" id="PF07732">
    <property type="entry name" value="Cu-oxidase_3"/>
    <property type="match status" value="1"/>
</dbReference>
<dbReference type="RefSeq" id="WP_161982432.1">
    <property type="nucleotide sequence ID" value="NZ_BIFT01000002.1"/>
</dbReference>
<feature type="binding site" description="type 1 copper site" evidence="20">
    <location>
        <position position="165"/>
    </location>
    <ligand>
        <name>Cu cation</name>
        <dbReference type="ChEBI" id="CHEBI:23378"/>
        <label>1</label>
    </ligand>
</feature>
<dbReference type="InterPro" id="IPR001117">
    <property type="entry name" value="Cu-oxidase_2nd"/>
</dbReference>
<comment type="cofactor">
    <cofactor evidence="2 20">
        <name>Cu(2+)</name>
        <dbReference type="ChEBI" id="CHEBI:29036"/>
    </cofactor>
</comment>
<dbReference type="SUPFAM" id="SSF49503">
    <property type="entry name" value="Cupredoxins"/>
    <property type="match status" value="2"/>
</dbReference>
<dbReference type="InterPro" id="IPR011707">
    <property type="entry name" value="Cu-oxidase-like_N"/>
</dbReference>
<sequence>MGETHSKKKNLPGGVWSIAGVVAAILIIGAIFIAQTMQTNATPGKTAAVPQVTAPQHSVYNAELQPAPKADTVDVKLEIKETTVAIAKGVAYRAWTFNGTIPGPIVHVRQGQKVHFTLINNGTGLHSIDFHAAQTAWSVNYQSIGSGKTLSFDWKAEVPGAFIYHCGSNPVIEHIAHGMYGSIIVDPAKGYAPAREFVLNEGEFYVKKHPDGSYSNDLDKTLNGTPDYATFNGYTNQYLDHPLTAKLGQRVRFFVINSGPNHFSAFHLIGALFSDVYVDGNPANHMVGNQTITIPPGGGSVVELTIPNAGSYPILTHSLADANKGALGLLTITK</sequence>
<keyword evidence="25" id="KW-1185">Reference proteome</keyword>
<comment type="pathway">
    <text evidence="5">Nitrogen metabolism; nitrate reduction (denitrification); dinitrogen from nitrate: step 2/4.</text>
</comment>
<proteinExistence type="inferred from homology"/>
<comment type="similarity">
    <text evidence="6">Belongs to the multicopper oxidase family.</text>
</comment>
<evidence type="ECO:0000256" key="7">
    <source>
        <dbReference type="ARBA" id="ARBA00011233"/>
    </source>
</evidence>
<keyword evidence="21" id="KW-1133">Transmembrane helix</keyword>
<accession>A0A402BEU5</accession>
<feature type="domain" description="Plastocyanin-like" evidence="23">
    <location>
        <begin position="79"/>
        <end position="188"/>
    </location>
</feature>
<evidence type="ECO:0000256" key="15">
    <source>
        <dbReference type="ARBA" id="ARBA00023002"/>
    </source>
</evidence>
<evidence type="ECO:0000256" key="11">
    <source>
        <dbReference type="ARBA" id="ARBA00022723"/>
    </source>
</evidence>
<dbReference type="PANTHER" id="PTHR11709">
    <property type="entry name" value="MULTI-COPPER OXIDASE"/>
    <property type="match status" value="1"/>
</dbReference>
<keyword evidence="11 20" id="KW-0479">Metal-binding</keyword>
<comment type="cofactor">
    <cofactor evidence="1 20">
        <name>Cu(+)</name>
        <dbReference type="ChEBI" id="CHEBI:49552"/>
    </cofactor>
</comment>
<evidence type="ECO:0000256" key="6">
    <source>
        <dbReference type="ARBA" id="ARBA00010609"/>
    </source>
</evidence>
<dbReference type="GO" id="GO:0005507">
    <property type="term" value="F:copper ion binding"/>
    <property type="evidence" value="ECO:0007669"/>
    <property type="project" value="InterPro"/>
</dbReference>
<dbReference type="EC" id="1.7.2.1" evidence="8"/>
<dbReference type="Proteomes" id="UP000287171">
    <property type="component" value="Unassembled WGS sequence"/>
</dbReference>
<evidence type="ECO:0000256" key="21">
    <source>
        <dbReference type="SAM" id="Phobius"/>
    </source>
</evidence>
<evidence type="ECO:0000259" key="22">
    <source>
        <dbReference type="Pfam" id="PF00394"/>
    </source>
</evidence>
<evidence type="ECO:0000256" key="18">
    <source>
        <dbReference type="ARBA" id="ARBA00032356"/>
    </source>
</evidence>
<feature type="binding site" description="type 1 copper site" evidence="20">
    <location>
        <position position="166"/>
    </location>
    <ligand>
        <name>Cu cation</name>
        <dbReference type="ChEBI" id="CHEBI:23378"/>
        <label>1</label>
    </ligand>
</feature>
<feature type="binding site" description="type 1 copper site" evidence="20">
    <location>
        <position position="317"/>
    </location>
    <ligand>
        <name>Cu cation</name>
        <dbReference type="ChEBI" id="CHEBI:23378"/>
        <label>1</label>
    </ligand>
</feature>
<evidence type="ECO:0000256" key="8">
    <source>
        <dbReference type="ARBA" id="ARBA00011882"/>
    </source>
</evidence>
<keyword evidence="21" id="KW-0812">Transmembrane</keyword>
<evidence type="ECO:0000256" key="16">
    <source>
        <dbReference type="ARBA" id="ARBA00023008"/>
    </source>
</evidence>
<evidence type="ECO:0000256" key="5">
    <source>
        <dbReference type="ARBA" id="ARBA00005127"/>
    </source>
</evidence>
<comment type="subunit">
    <text evidence="7">Homotrimer.</text>
</comment>
<evidence type="ECO:0000256" key="4">
    <source>
        <dbReference type="ARBA" id="ARBA00004418"/>
    </source>
</evidence>
<keyword evidence="16 20" id="KW-0186">Copper</keyword>
<feature type="binding site" description="type 1 copper site" evidence="20">
    <location>
        <position position="174"/>
    </location>
    <ligand>
        <name>Cu cation</name>
        <dbReference type="ChEBI" id="CHEBI:23378"/>
        <label>1</label>
    </ligand>
</feature>
<dbReference type="InterPro" id="IPR001287">
    <property type="entry name" value="NO2-reductase_Cu"/>
</dbReference>
<evidence type="ECO:0000256" key="2">
    <source>
        <dbReference type="ARBA" id="ARBA00001973"/>
    </source>
</evidence>
<keyword evidence="21" id="KW-0472">Membrane</keyword>
<dbReference type="InterPro" id="IPR045087">
    <property type="entry name" value="Cu-oxidase_fam"/>
</dbReference>
<organism evidence="24 25">
    <name type="scientific">Dictyobacter alpinus</name>
    <dbReference type="NCBI Taxonomy" id="2014873"/>
    <lineage>
        <taxon>Bacteria</taxon>
        <taxon>Bacillati</taxon>
        <taxon>Chloroflexota</taxon>
        <taxon>Ktedonobacteria</taxon>
        <taxon>Ktedonobacterales</taxon>
        <taxon>Dictyobacteraceae</taxon>
        <taxon>Dictyobacter</taxon>
    </lineage>
</organism>
<dbReference type="EMBL" id="BIFT01000002">
    <property type="protein sequence ID" value="GCE29914.1"/>
    <property type="molecule type" value="Genomic_DNA"/>
</dbReference>
<dbReference type="Pfam" id="PF00394">
    <property type="entry name" value="Cu-oxidase"/>
    <property type="match status" value="1"/>
</dbReference>
<feature type="binding site" description="type 1 copper site" evidence="20">
    <location>
        <position position="126"/>
    </location>
    <ligand>
        <name>Cu cation</name>
        <dbReference type="ChEBI" id="CHEBI:23378"/>
        <label>1</label>
    </ligand>
</feature>
<evidence type="ECO:0000256" key="12">
    <source>
        <dbReference type="ARBA" id="ARBA00022737"/>
    </source>
</evidence>
<keyword evidence="14" id="KW-0274">FAD</keyword>
<dbReference type="InterPro" id="IPR008972">
    <property type="entry name" value="Cupredoxin"/>
</dbReference>
<dbReference type="PRINTS" id="PR00695">
    <property type="entry name" value="CUNO2RDTASE"/>
</dbReference>
<evidence type="ECO:0000256" key="3">
    <source>
        <dbReference type="ARBA" id="ARBA00001974"/>
    </source>
</evidence>
<feature type="binding site" description="type 1 copper site" evidence="20">
    <location>
        <position position="131"/>
    </location>
    <ligand>
        <name>Cu cation</name>
        <dbReference type="ChEBI" id="CHEBI:23378"/>
        <label>1</label>
    </ligand>
</feature>
<dbReference type="GO" id="GO:0042128">
    <property type="term" value="P:nitrate assimilation"/>
    <property type="evidence" value="ECO:0007669"/>
    <property type="project" value="UniProtKB-KW"/>
</dbReference>
<keyword evidence="12" id="KW-0677">Repeat</keyword>
<dbReference type="GO" id="GO:0050421">
    <property type="term" value="F:nitrite reductase (NO-forming) activity"/>
    <property type="evidence" value="ECO:0007669"/>
    <property type="project" value="UniProtKB-EC"/>
</dbReference>
<evidence type="ECO:0000313" key="25">
    <source>
        <dbReference type="Proteomes" id="UP000287171"/>
    </source>
</evidence>
<dbReference type="AlphaFoldDB" id="A0A402BEU5"/>
<keyword evidence="15" id="KW-0560">Oxidoreductase</keyword>
<evidence type="ECO:0000256" key="1">
    <source>
        <dbReference type="ARBA" id="ARBA00001960"/>
    </source>
</evidence>
<comment type="caution">
    <text evidence="24">The sequence shown here is derived from an EMBL/GenBank/DDBJ whole genome shotgun (WGS) entry which is preliminary data.</text>
</comment>
<keyword evidence="17" id="KW-0534">Nitrate assimilation</keyword>
<evidence type="ECO:0000259" key="23">
    <source>
        <dbReference type="Pfam" id="PF07732"/>
    </source>
</evidence>
<evidence type="ECO:0000256" key="10">
    <source>
        <dbReference type="ARBA" id="ARBA00022630"/>
    </source>
</evidence>
<evidence type="ECO:0000256" key="13">
    <source>
        <dbReference type="ARBA" id="ARBA00022764"/>
    </source>
</evidence>
<protein>
    <recommendedName>
        <fullName evidence="9">Copper-containing nitrite reductase</fullName>
        <ecNumber evidence="8">1.7.2.1</ecNumber>
    </recommendedName>
    <alternativeName>
        <fullName evidence="18">Cu-NIR</fullName>
    </alternativeName>
</protein>
<feature type="domain" description="Plastocyanin-like" evidence="22">
    <location>
        <begin position="196"/>
        <end position="317"/>
    </location>
</feature>
<comment type="cofactor">
    <cofactor evidence="3">
        <name>FAD</name>
        <dbReference type="ChEBI" id="CHEBI:57692"/>
    </cofactor>
</comment>
<name>A0A402BEU5_9CHLR</name>
<gene>
    <name evidence="24" type="ORF">KDA_53980</name>
</gene>
<dbReference type="PANTHER" id="PTHR11709:SF394">
    <property type="entry name" value="FI03373P-RELATED"/>
    <property type="match status" value="1"/>
</dbReference>
<evidence type="ECO:0000256" key="9">
    <source>
        <dbReference type="ARBA" id="ARBA00017290"/>
    </source>
</evidence>
<evidence type="ECO:0000256" key="20">
    <source>
        <dbReference type="PIRSR" id="PIRSR601287-1"/>
    </source>
</evidence>
<feature type="binding site" description="type 1 copper site" evidence="20">
    <location>
        <position position="179"/>
    </location>
    <ligand>
        <name>Cu cation</name>
        <dbReference type="ChEBI" id="CHEBI:23378"/>
        <label>1</label>
    </ligand>
</feature>
<evidence type="ECO:0000313" key="24">
    <source>
        <dbReference type="EMBL" id="GCE29914.1"/>
    </source>
</evidence>
<evidence type="ECO:0000256" key="19">
    <source>
        <dbReference type="ARBA" id="ARBA00049340"/>
    </source>
</evidence>
<dbReference type="Gene3D" id="2.60.40.420">
    <property type="entry name" value="Cupredoxins - blue copper proteins"/>
    <property type="match status" value="2"/>
</dbReference>
<evidence type="ECO:0000256" key="14">
    <source>
        <dbReference type="ARBA" id="ARBA00022827"/>
    </source>
</evidence>
<dbReference type="CDD" id="cd04208">
    <property type="entry name" value="CuRO_2_CuNIR"/>
    <property type="match status" value="1"/>
</dbReference>
<comment type="catalytic activity">
    <reaction evidence="19">
        <text>nitric oxide + Fe(III)-[cytochrome c] + H2O = Fe(II)-[cytochrome c] + nitrite + 2 H(+)</text>
        <dbReference type="Rhea" id="RHEA:15233"/>
        <dbReference type="Rhea" id="RHEA-COMP:10350"/>
        <dbReference type="Rhea" id="RHEA-COMP:14399"/>
        <dbReference type="ChEBI" id="CHEBI:15377"/>
        <dbReference type="ChEBI" id="CHEBI:15378"/>
        <dbReference type="ChEBI" id="CHEBI:16301"/>
        <dbReference type="ChEBI" id="CHEBI:16480"/>
        <dbReference type="ChEBI" id="CHEBI:29033"/>
        <dbReference type="ChEBI" id="CHEBI:29034"/>
        <dbReference type="EC" id="1.7.2.1"/>
    </reaction>
</comment>
<feature type="transmembrane region" description="Helical" evidence="21">
    <location>
        <begin position="12"/>
        <end position="34"/>
    </location>
</feature>
<comment type="subcellular location">
    <subcellularLocation>
        <location evidence="4">Periplasm</location>
    </subcellularLocation>
</comment>
<evidence type="ECO:0000256" key="17">
    <source>
        <dbReference type="ARBA" id="ARBA00023063"/>
    </source>
</evidence>
<reference evidence="25" key="1">
    <citation type="submission" date="2018-12" db="EMBL/GenBank/DDBJ databases">
        <title>Tengunoibacter tsumagoiensis gen. nov., sp. nov., Dictyobacter kobayashii sp. nov., D. alpinus sp. nov., and D. joshuensis sp. nov. and description of Dictyobacteraceae fam. nov. within the order Ktedonobacterales isolated from Tengu-no-mugimeshi.</title>
        <authorList>
            <person name="Wang C.M."/>
            <person name="Zheng Y."/>
            <person name="Sakai Y."/>
            <person name="Toyoda A."/>
            <person name="Minakuchi Y."/>
            <person name="Abe K."/>
            <person name="Yokota A."/>
            <person name="Yabe S."/>
        </authorList>
    </citation>
    <scope>NUCLEOTIDE SEQUENCE [LARGE SCALE GENOMIC DNA]</scope>
    <source>
        <strain evidence="25">Uno16</strain>
    </source>
</reference>
<keyword evidence="13" id="KW-0574">Periplasm</keyword>
<dbReference type="GO" id="GO:0042597">
    <property type="term" value="C:periplasmic space"/>
    <property type="evidence" value="ECO:0007669"/>
    <property type="project" value="UniProtKB-SubCell"/>
</dbReference>
<dbReference type="CDD" id="cd11020">
    <property type="entry name" value="CuRO_1_CuNIR"/>
    <property type="match status" value="1"/>
</dbReference>
<keyword evidence="10" id="KW-0285">Flavoprotein</keyword>